<dbReference type="InterPro" id="IPR036397">
    <property type="entry name" value="RNaseH_sf"/>
</dbReference>
<dbReference type="InterPro" id="IPR012337">
    <property type="entry name" value="RNaseH-like_sf"/>
</dbReference>
<dbReference type="InterPro" id="IPR044730">
    <property type="entry name" value="RNase_H-like_dom_plant"/>
</dbReference>
<dbReference type="PANTHER" id="PTHR47723">
    <property type="entry name" value="OS05G0353850 PROTEIN"/>
    <property type="match status" value="1"/>
</dbReference>
<dbReference type="Pfam" id="PF13456">
    <property type="entry name" value="RVT_3"/>
    <property type="match status" value="1"/>
</dbReference>
<dbReference type="InterPro" id="IPR053151">
    <property type="entry name" value="RNase_H-like"/>
</dbReference>
<evidence type="ECO:0000313" key="3">
    <source>
        <dbReference type="Proteomes" id="UP001237642"/>
    </source>
</evidence>
<accession>A0AAD8JCI1</accession>
<gene>
    <name evidence="2" type="ORF">POM88_000178</name>
</gene>
<reference evidence="2" key="2">
    <citation type="submission" date="2023-05" db="EMBL/GenBank/DDBJ databases">
        <authorList>
            <person name="Schelkunov M.I."/>
        </authorList>
    </citation>
    <scope>NUCLEOTIDE SEQUENCE</scope>
    <source>
        <strain evidence="2">Hsosn_3</strain>
        <tissue evidence="2">Leaf</tissue>
    </source>
</reference>
<dbReference type="PANTHER" id="PTHR47723:SF19">
    <property type="entry name" value="POLYNUCLEOTIDYL TRANSFERASE, RIBONUCLEASE H-LIKE SUPERFAMILY PROTEIN"/>
    <property type="match status" value="1"/>
</dbReference>
<keyword evidence="3" id="KW-1185">Reference proteome</keyword>
<dbReference type="GO" id="GO:0003676">
    <property type="term" value="F:nucleic acid binding"/>
    <property type="evidence" value="ECO:0007669"/>
    <property type="project" value="InterPro"/>
</dbReference>
<dbReference type="CDD" id="cd06222">
    <property type="entry name" value="RNase_H_like"/>
    <property type="match status" value="1"/>
</dbReference>
<dbReference type="SUPFAM" id="SSF53098">
    <property type="entry name" value="Ribonuclease H-like"/>
    <property type="match status" value="1"/>
</dbReference>
<dbReference type="AlphaFoldDB" id="A0AAD8JCI1"/>
<dbReference type="InterPro" id="IPR002156">
    <property type="entry name" value="RNaseH_domain"/>
</dbReference>
<dbReference type="Proteomes" id="UP001237642">
    <property type="component" value="Unassembled WGS sequence"/>
</dbReference>
<sequence>MSYKLCVKGVFERSQMRASVGGIMKHNGRWVRGFGSMIGLADPQTVELWAIYYGLRMAWEREMTSVVVFTERSDAIDLINNPDPAHHCFSSMRGMPQDFNEDCKLQELLQKALELLLKLLVDAGFLDKAIII</sequence>
<dbReference type="EMBL" id="JAUIZM010000001">
    <property type="protein sequence ID" value="KAK1400573.1"/>
    <property type="molecule type" value="Genomic_DNA"/>
</dbReference>
<organism evidence="2 3">
    <name type="scientific">Heracleum sosnowskyi</name>
    <dbReference type="NCBI Taxonomy" id="360622"/>
    <lineage>
        <taxon>Eukaryota</taxon>
        <taxon>Viridiplantae</taxon>
        <taxon>Streptophyta</taxon>
        <taxon>Embryophyta</taxon>
        <taxon>Tracheophyta</taxon>
        <taxon>Spermatophyta</taxon>
        <taxon>Magnoliopsida</taxon>
        <taxon>eudicotyledons</taxon>
        <taxon>Gunneridae</taxon>
        <taxon>Pentapetalae</taxon>
        <taxon>asterids</taxon>
        <taxon>campanulids</taxon>
        <taxon>Apiales</taxon>
        <taxon>Apiaceae</taxon>
        <taxon>Apioideae</taxon>
        <taxon>apioid superclade</taxon>
        <taxon>Tordylieae</taxon>
        <taxon>Tordyliinae</taxon>
        <taxon>Heracleum</taxon>
    </lineage>
</organism>
<evidence type="ECO:0000259" key="1">
    <source>
        <dbReference type="Pfam" id="PF13456"/>
    </source>
</evidence>
<reference evidence="2" key="1">
    <citation type="submission" date="2023-02" db="EMBL/GenBank/DDBJ databases">
        <title>Genome of toxic invasive species Heracleum sosnowskyi carries increased number of genes despite the absence of recent whole-genome duplications.</title>
        <authorList>
            <person name="Schelkunov M."/>
            <person name="Shtratnikova V."/>
            <person name="Makarenko M."/>
            <person name="Klepikova A."/>
            <person name="Omelchenko D."/>
            <person name="Novikova G."/>
            <person name="Obukhova E."/>
            <person name="Bogdanov V."/>
            <person name="Penin A."/>
            <person name="Logacheva M."/>
        </authorList>
    </citation>
    <scope>NUCLEOTIDE SEQUENCE</scope>
    <source>
        <strain evidence="2">Hsosn_3</strain>
        <tissue evidence="2">Leaf</tissue>
    </source>
</reference>
<dbReference type="GO" id="GO:0004523">
    <property type="term" value="F:RNA-DNA hybrid ribonuclease activity"/>
    <property type="evidence" value="ECO:0007669"/>
    <property type="project" value="InterPro"/>
</dbReference>
<evidence type="ECO:0000313" key="2">
    <source>
        <dbReference type="EMBL" id="KAK1400573.1"/>
    </source>
</evidence>
<comment type="caution">
    <text evidence="2">The sequence shown here is derived from an EMBL/GenBank/DDBJ whole genome shotgun (WGS) entry which is preliminary data.</text>
</comment>
<proteinExistence type="predicted"/>
<dbReference type="Gene3D" id="3.30.420.10">
    <property type="entry name" value="Ribonuclease H-like superfamily/Ribonuclease H"/>
    <property type="match status" value="1"/>
</dbReference>
<feature type="domain" description="RNase H type-1" evidence="1">
    <location>
        <begin position="7"/>
        <end position="86"/>
    </location>
</feature>
<name>A0AAD8JCI1_9APIA</name>
<protein>
    <recommendedName>
        <fullName evidence="1">RNase H type-1 domain-containing protein</fullName>
    </recommendedName>
</protein>